<feature type="compositionally biased region" description="Basic and acidic residues" evidence="1">
    <location>
        <begin position="51"/>
        <end position="69"/>
    </location>
</feature>
<feature type="compositionally biased region" description="Basic and acidic residues" evidence="1">
    <location>
        <begin position="152"/>
        <end position="161"/>
    </location>
</feature>
<proteinExistence type="predicted"/>
<feature type="region of interest" description="Disordered" evidence="1">
    <location>
        <begin position="15"/>
        <end position="113"/>
    </location>
</feature>
<evidence type="ECO:0000313" key="3">
    <source>
        <dbReference type="Proteomes" id="UP000198211"/>
    </source>
</evidence>
<dbReference type="Proteomes" id="UP000198211">
    <property type="component" value="Unassembled WGS sequence"/>
</dbReference>
<dbReference type="EMBL" id="NBNE01005565">
    <property type="protein sequence ID" value="OWZ03370.1"/>
    <property type="molecule type" value="Genomic_DNA"/>
</dbReference>
<feature type="compositionally biased region" description="Basic and acidic residues" evidence="1">
    <location>
        <begin position="183"/>
        <end position="197"/>
    </location>
</feature>
<organism evidence="2 3">
    <name type="scientific">Phytophthora megakarya</name>
    <dbReference type="NCBI Taxonomy" id="4795"/>
    <lineage>
        <taxon>Eukaryota</taxon>
        <taxon>Sar</taxon>
        <taxon>Stramenopiles</taxon>
        <taxon>Oomycota</taxon>
        <taxon>Peronosporomycetes</taxon>
        <taxon>Peronosporales</taxon>
        <taxon>Peronosporaceae</taxon>
        <taxon>Phytophthora</taxon>
    </lineage>
</organism>
<sequence length="223" mass="24510">MSAVALFTNPQGVYNTYSGTWDPPTGRVWNGKYWAPKSTKQRKRSNSETSGGKEPKKSVMEAKLRRESSSDDEAFAIPKKKKVKAAVKQAVAPDKMHLSRPPIPTNREHSAGSAGVGEIKCYNCGQTGACPNGTAQISKQKPEMMNTYEIEGVRQSRKTSDGRCNGLQRPGSSSDPQVMTTEKAMRGNEWREDEALSDEVRNEYENRDLVTIPGWRVEAGAGG</sequence>
<evidence type="ECO:0000256" key="1">
    <source>
        <dbReference type="SAM" id="MobiDB-lite"/>
    </source>
</evidence>
<keyword evidence="3" id="KW-1185">Reference proteome</keyword>
<comment type="caution">
    <text evidence="2">The sequence shown here is derived from an EMBL/GenBank/DDBJ whole genome shotgun (WGS) entry which is preliminary data.</text>
</comment>
<gene>
    <name evidence="2" type="ORF">PHMEG_00024910</name>
</gene>
<feature type="compositionally biased region" description="Polar residues" evidence="1">
    <location>
        <begin position="170"/>
        <end position="180"/>
    </location>
</feature>
<feature type="region of interest" description="Disordered" evidence="1">
    <location>
        <begin position="152"/>
        <end position="197"/>
    </location>
</feature>
<reference evidence="3" key="1">
    <citation type="submission" date="2017-03" db="EMBL/GenBank/DDBJ databases">
        <title>Phytopthora megakarya and P. palmivora, two closely related causual agents of cacao black pod achieved similar genome size and gene model numbers by different mechanisms.</title>
        <authorList>
            <person name="Ali S."/>
            <person name="Shao J."/>
            <person name="Larry D.J."/>
            <person name="Kronmiller B."/>
            <person name="Shen D."/>
            <person name="Strem M.D."/>
            <person name="Melnick R.L."/>
            <person name="Guiltinan M.J."/>
            <person name="Tyler B.M."/>
            <person name="Meinhardt L.W."/>
            <person name="Bailey B.A."/>
        </authorList>
    </citation>
    <scope>NUCLEOTIDE SEQUENCE [LARGE SCALE GENOMIC DNA]</scope>
    <source>
        <strain evidence="3">zdho120</strain>
    </source>
</reference>
<accession>A0A225VFU5</accession>
<dbReference type="AlphaFoldDB" id="A0A225VFU5"/>
<evidence type="ECO:0000313" key="2">
    <source>
        <dbReference type="EMBL" id="OWZ03370.1"/>
    </source>
</evidence>
<name>A0A225VFU5_9STRA</name>
<protein>
    <submittedName>
        <fullName evidence="2">Uncharacterized protein</fullName>
    </submittedName>
</protein>